<dbReference type="Gene3D" id="1.10.3210.10">
    <property type="entry name" value="Hypothetical protein af1432"/>
    <property type="match status" value="1"/>
</dbReference>
<reference evidence="3" key="1">
    <citation type="submission" date="2016-10" db="EMBL/GenBank/DDBJ databases">
        <authorList>
            <person name="Varghese N."/>
            <person name="Submissions S."/>
        </authorList>
    </citation>
    <scope>NUCLEOTIDE SEQUENCE [LARGE SCALE GENOMIC DNA]</scope>
    <source>
        <strain evidence="3">CGMCC 1.10784</strain>
    </source>
</reference>
<organism evidence="2 3">
    <name type="scientific">Paenibacillus catalpae</name>
    <dbReference type="NCBI Taxonomy" id="1045775"/>
    <lineage>
        <taxon>Bacteria</taxon>
        <taxon>Bacillati</taxon>
        <taxon>Bacillota</taxon>
        <taxon>Bacilli</taxon>
        <taxon>Bacillales</taxon>
        <taxon>Paenibacillaceae</taxon>
        <taxon>Paenibacillus</taxon>
    </lineage>
</organism>
<dbReference type="PANTHER" id="PTHR46246:SF1">
    <property type="entry name" value="GUANOSINE-3',5'-BIS(DIPHOSPHATE) 3'-PYROPHOSPHOHYDROLASE MESH1"/>
    <property type="match status" value="1"/>
</dbReference>
<protein>
    <submittedName>
        <fullName evidence="2">HD domain-containing protein</fullName>
    </submittedName>
</protein>
<name>A0A1I2DGT4_9BACL</name>
<accession>A0A1I2DGT4</accession>
<dbReference type="InterPro" id="IPR003607">
    <property type="entry name" value="HD/PDEase_dom"/>
</dbReference>
<dbReference type="STRING" id="1045775.SAMN05216378_4102"/>
<dbReference type="OrthoDB" id="9802385at2"/>
<dbReference type="AlphaFoldDB" id="A0A1I2DGT4"/>
<proteinExistence type="predicted"/>
<dbReference type="Proteomes" id="UP000198855">
    <property type="component" value="Unassembled WGS sequence"/>
</dbReference>
<dbReference type="PANTHER" id="PTHR46246">
    <property type="entry name" value="GUANOSINE-3',5'-BIS(DIPHOSPHATE) 3'-PYROPHOSPHOHYDROLASE MESH1"/>
    <property type="match status" value="1"/>
</dbReference>
<dbReference type="RefSeq" id="WP_091188283.1">
    <property type="nucleotide sequence ID" value="NZ_FOMT01000004.1"/>
</dbReference>
<dbReference type="EMBL" id="FOMT01000004">
    <property type="protein sequence ID" value="SFE79571.1"/>
    <property type="molecule type" value="Genomic_DNA"/>
</dbReference>
<sequence>MSLVDIAIEFAATAHQSQYRKGTHTPYISHPFAVAMLLSSYNCSEKAIIAALLHDVLEDTDIAEQQITDQFGPEVTSIVKACSEPDKSLSWEERKTHTIESIPSSPLEVRLVACADKLHNLRSMKRDYEAFGPSFWSRFKRGEKEQAWYYKGLASAFARAKDGSQHPLFAKFIYEVNEFFC</sequence>
<gene>
    <name evidence="2" type="ORF">SAMN05216378_4102</name>
</gene>
<dbReference type="InterPro" id="IPR052194">
    <property type="entry name" value="MESH1"/>
</dbReference>
<evidence type="ECO:0000313" key="3">
    <source>
        <dbReference type="Proteomes" id="UP000198855"/>
    </source>
</evidence>
<evidence type="ECO:0000259" key="1">
    <source>
        <dbReference type="SMART" id="SM00471"/>
    </source>
</evidence>
<dbReference type="GO" id="GO:0008893">
    <property type="term" value="F:guanosine-3',5'-bis(diphosphate) 3'-diphosphatase activity"/>
    <property type="evidence" value="ECO:0007669"/>
    <property type="project" value="TreeGrafter"/>
</dbReference>
<dbReference type="SMART" id="SM00471">
    <property type="entry name" value="HDc"/>
    <property type="match status" value="1"/>
</dbReference>
<evidence type="ECO:0000313" key="2">
    <source>
        <dbReference type="EMBL" id="SFE79571.1"/>
    </source>
</evidence>
<feature type="domain" description="HD/PDEase" evidence="1">
    <location>
        <begin position="23"/>
        <end position="130"/>
    </location>
</feature>
<dbReference type="Pfam" id="PF13328">
    <property type="entry name" value="HD_4"/>
    <property type="match status" value="1"/>
</dbReference>
<keyword evidence="3" id="KW-1185">Reference proteome</keyword>
<dbReference type="SUPFAM" id="SSF109604">
    <property type="entry name" value="HD-domain/PDEase-like"/>
    <property type="match status" value="1"/>
</dbReference>